<evidence type="ECO:0000313" key="3">
    <source>
        <dbReference type="Proteomes" id="UP000736335"/>
    </source>
</evidence>
<reference evidence="2" key="2">
    <citation type="submission" date="2020-11" db="EMBL/GenBank/DDBJ databases">
        <authorList>
            <consortium name="DOE Joint Genome Institute"/>
            <person name="Kuo A."/>
            <person name="Miyauchi S."/>
            <person name="Kiss E."/>
            <person name="Drula E."/>
            <person name="Kohler A."/>
            <person name="Sanchez-Garcia M."/>
            <person name="Andreopoulos B."/>
            <person name="Barry K.W."/>
            <person name="Bonito G."/>
            <person name="Buee M."/>
            <person name="Carver A."/>
            <person name="Chen C."/>
            <person name="Cichocki N."/>
            <person name="Clum A."/>
            <person name="Culley D."/>
            <person name="Crous P.W."/>
            <person name="Fauchery L."/>
            <person name="Girlanda M."/>
            <person name="Hayes R."/>
            <person name="Keri Z."/>
            <person name="Labutti K."/>
            <person name="Lipzen A."/>
            <person name="Lombard V."/>
            <person name="Magnuson J."/>
            <person name="Maillard F."/>
            <person name="Morin E."/>
            <person name="Murat C."/>
            <person name="Nolan M."/>
            <person name="Ohm R."/>
            <person name="Pangilinan J."/>
            <person name="Pereira M."/>
            <person name="Perotto S."/>
            <person name="Peter M."/>
            <person name="Riley R."/>
            <person name="Sitrit Y."/>
            <person name="Stielow B."/>
            <person name="Szollosi G."/>
            <person name="Zifcakova L."/>
            <person name="Stursova M."/>
            <person name="Spatafora J.W."/>
            <person name="Tedersoo L."/>
            <person name="Vaario L.-M."/>
            <person name="Yamada A."/>
            <person name="Yan M."/>
            <person name="Wang P."/>
            <person name="Xu J."/>
            <person name="Bruns T."/>
            <person name="Baldrian P."/>
            <person name="Vilgalys R."/>
            <person name="Henrissat B."/>
            <person name="Grigoriev I.V."/>
            <person name="Hibbett D."/>
            <person name="Nagy L.G."/>
            <person name="Martin F.M."/>
        </authorList>
    </citation>
    <scope>NUCLEOTIDE SEQUENCE</scope>
    <source>
        <strain evidence="2">UH-Tt-Lm1</strain>
    </source>
</reference>
<feature type="region of interest" description="Disordered" evidence="1">
    <location>
        <begin position="940"/>
        <end position="963"/>
    </location>
</feature>
<dbReference type="PANTHER" id="PTHR31912:SF34">
    <property type="entry name" value="NOTOCHORD-RELATED PROTEIN"/>
    <property type="match status" value="1"/>
</dbReference>
<dbReference type="OrthoDB" id="2246127at2759"/>
<dbReference type="Proteomes" id="UP000736335">
    <property type="component" value="Unassembled WGS sequence"/>
</dbReference>
<dbReference type="EMBL" id="WIUZ02000009">
    <property type="protein sequence ID" value="KAF9784109.1"/>
    <property type="molecule type" value="Genomic_DNA"/>
</dbReference>
<dbReference type="PANTHER" id="PTHR31912">
    <property type="entry name" value="IP13529P"/>
    <property type="match status" value="1"/>
</dbReference>
<feature type="compositionally biased region" description="Basic and acidic residues" evidence="1">
    <location>
        <begin position="944"/>
        <end position="954"/>
    </location>
</feature>
<evidence type="ECO:0000313" key="2">
    <source>
        <dbReference type="EMBL" id="KAF9784109.1"/>
    </source>
</evidence>
<dbReference type="AlphaFoldDB" id="A0A9P6L6D4"/>
<comment type="caution">
    <text evidence="2">The sequence shown here is derived from an EMBL/GenBank/DDBJ whole genome shotgun (WGS) entry which is preliminary data.</text>
</comment>
<reference evidence="2" key="1">
    <citation type="journal article" date="2020" name="Nat. Commun.">
        <title>Large-scale genome sequencing of mycorrhizal fungi provides insights into the early evolution of symbiotic traits.</title>
        <authorList>
            <person name="Miyauchi S."/>
            <person name="Kiss E."/>
            <person name="Kuo A."/>
            <person name="Drula E."/>
            <person name="Kohler A."/>
            <person name="Sanchez-Garcia M."/>
            <person name="Morin E."/>
            <person name="Andreopoulos B."/>
            <person name="Barry K.W."/>
            <person name="Bonito G."/>
            <person name="Buee M."/>
            <person name="Carver A."/>
            <person name="Chen C."/>
            <person name="Cichocki N."/>
            <person name="Clum A."/>
            <person name="Culley D."/>
            <person name="Crous P.W."/>
            <person name="Fauchery L."/>
            <person name="Girlanda M."/>
            <person name="Hayes R.D."/>
            <person name="Keri Z."/>
            <person name="LaButti K."/>
            <person name="Lipzen A."/>
            <person name="Lombard V."/>
            <person name="Magnuson J."/>
            <person name="Maillard F."/>
            <person name="Murat C."/>
            <person name="Nolan M."/>
            <person name="Ohm R.A."/>
            <person name="Pangilinan J."/>
            <person name="Pereira M.F."/>
            <person name="Perotto S."/>
            <person name="Peter M."/>
            <person name="Pfister S."/>
            <person name="Riley R."/>
            <person name="Sitrit Y."/>
            <person name="Stielow J.B."/>
            <person name="Szollosi G."/>
            <person name="Zifcakova L."/>
            <person name="Stursova M."/>
            <person name="Spatafora J.W."/>
            <person name="Tedersoo L."/>
            <person name="Vaario L.M."/>
            <person name="Yamada A."/>
            <person name="Yan M."/>
            <person name="Wang P."/>
            <person name="Xu J."/>
            <person name="Bruns T."/>
            <person name="Baldrian P."/>
            <person name="Vilgalys R."/>
            <person name="Dunand C."/>
            <person name="Henrissat B."/>
            <person name="Grigoriev I.V."/>
            <person name="Hibbett D."/>
            <person name="Nagy L.G."/>
            <person name="Martin F.M."/>
        </authorList>
    </citation>
    <scope>NUCLEOTIDE SEQUENCE</scope>
    <source>
        <strain evidence="2">UH-Tt-Lm1</strain>
    </source>
</reference>
<keyword evidence="3" id="KW-1185">Reference proteome</keyword>
<protein>
    <submittedName>
        <fullName evidence="2">Uncharacterized protein</fullName>
    </submittedName>
</protein>
<sequence>MLEELNVPDTPSFYALRETQKKLAEEMDIQPREHISALGQKFHAVAPEDLLALDWANPHVRNSMCLYPEVTSSISESWQAGKWRDEVPLDELSPMWADWESSPERHFYVNEVACTKAGKYILPKRWIVVNKKEYAECNPVYFSERRGRYRVRTSEIIRVPVDHLQLTFPEIEALGCGGFQSDPNPVQTVAKGRPVFSLRVMLWADDVSGNRSKQYNPHINIYMKNLNIPSEKLKQQFFVRFCSTSPNMSSNEQFRAFLENCHEKYIPAYDCLLKREILFRIFPHHLPADNPQQAELASGIGRNGNLNCIRDKSGGMKEQKESNDVYHALFAPGKIRRMVPETVQIIKQQIYLACEGIACKVSDLQTETGIKDRTAQYWIDRALERSSELMRQRLHEPETKDPRLGGKLKPDERKQIKQMIHSEVSAEVRRWVIEQPPERFNEIPQESCKNLRNELRPGDHYNILFGICTGLDPHQDSSIDLLHTILLGLDKYVWHKTSSAWNERNGTLFALRMDLASSLDGLSGSREDARYLIKYKNNLVGRQFKFIQQLAVFHLRRDMCNDLVFDLWKATGELGALLWYPIINNMEQYLADLNVLIANVLDNWAKIDANRIINKMKLHVLTHLPEDVQRFGPPGLYIVEGFEGWNRIWWLCKVERIKHLLSGSFWQDKSSKAYVQAGKAVWGMFESDKKLQRRLGWNQAPGLAPGKFASRLNRSVKFIPAKKQPKNCTWDELFDSGTIPPPCPDGIAVDECLSIGESIVATSGDVCRVGSWVFYQTYVSENGEESVRHRTMMGRIFKIAASKARVEHVIMEVFDILESRDHRYGMPSMHASTDQRYQAIPPSNVSFLFNAQHDCEGGECGYEVDEVSTQNGQPTRRARIERKIMHSAHDKYFINLHALHNAWRLREVLPRNLTEPVPYVDNREEFHHEMARKLQKANPKKCARAKEKAKDTHERKKRVVDSTGGIEDVQSEYEVFPAL</sequence>
<gene>
    <name evidence="2" type="ORF">BJ322DRAFT_1007429</name>
</gene>
<accession>A0A9P6L6D4</accession>
<organism evidence="2 3">
    <name type="scientific">Thelephora terrestris</name>
    <dbReference type="NCBI Taxonomy" id="56493"/>
    <lineage>
        <taxon>Eukaryota</taxon>
        <taxon>Fungi</taxon>
        <taxon>Dikarya</taxon>
        <taxon>Basidiomycota</taxon>
        <taxon>Agaricomycotina</taxon>
        <taxon>Agaricomycetes</taxon>
        <taxon>Thelephorales</taxon>
        <taxon>Thelephoraceae</taxon>
        <taxon>Thelephora</taxon>
    </lineage>
</organism>
<evidence type="ECO:0000256" key="1">
    <source>
        <dbReference type="SAM" id="MobiDB-lite"/>
    </source>
</evidence>
<proteinExistence type="predicted"/>
<name>A0A9P6L6D4_9AGAM</name>